<protein>
    <submittedName>
        <fullName evidence="3">Lactamase_B domain-containing protein</fullName>
    </submittedName>
</protein>
<evidence type="ECO:0000313" key="2">
    <source>
        <dbReference type="Proteomes" id="UP000095283"/>
    </source>
</evidence>
<keyword evidence="2" id="KW-1185">Reference proteome</keyword>
<dbReference type="InterPro" id="IPR036866">
    <property type="entry name" value="RibonucZ/Hydroxyglut_hydro"/>
</dbReference>
<dbReference type="Proteomes" id="UP000095283">
    <property type="component" value="Unplaced"/>
</dbReference>
<reference evidence="3" key="1">
    <citation type="submission" date="2016-11" db="UniProtKB">
        <authorList>
            <consortium name="WormBaseParasite"/>
        </authorList>
    </citation>
    <scope>IDENTIFICATION</scope>
</reference>
<organism evidence="2 3">
    <name type="scientific">Heterorhabditis bacteriophora</name>
    <name type="common">Entomopathogenic nematode worm</name>
    <dbReference type="NCBI Taxonomy" id="37862"/>
    <lineage>
        <taxon>Eukaryota</taxon>
        <taxon>Metazoa</taxon>
        <taxon>Ecdysozoa</taxon>
        <taxon>Nematoda</taxon>
        <taxon>Chromadorea</taxon>
        <taxon>Rhabditida</taxon>
        <taxon>Rhabditina</taxon>
        <taxon>Rhabditomorpha</taxon>
        <taxon>Strongyloidea</taxon>
        <taxon>Heterorhabditidae</taxon>
        <taxon>Heterorhabditis</taxon>
    </lineage>
</organism>
<evidence type="ECO:0000256" key="1">
    <source>
        <dbReference type="SAM" id="Coils"/>
    </source>
</evidence>
<keyword evidence="1" id="KW-0175">Coiled coil</keyword>
<feature type="coiled-coil region" evidence="1">
    <location>
        <begin position="61"/>
        <end position="88"/>
    </location>
</feature>
<name>A0A1I7WQU0_HETBA</name>
<dbReference type="AlphaFoldDB" id="A0A1I7WQU0"/>
<dbReference type="SUPFAM" id="SSF56281">
    <property type="entry name" value="Metallo-hydrolase/oxidoreductase"/>
    <property type="match status" value="1"/>
</dbReference>
<dbReference type="WBParaSite" id="Hba_07514">
    <property type="protein sequence ID" value="Hba_07514"/>
    <property type="gene ID" value="Hba_07514"/>
</dbReference>
<sequence>MPRLNRALRQMPRLNRALRQMPRLEKALKHREEKSPVNLRPSGSSKLTVQALGNLPLESTKEEWEQKMKDLSEQLSNILKQIKKTKKTKPQDVTKFVPKTRPKLTILRNGSAEQTDDGRYDFVATMTLIQDDGKNILVDTGLGTDINGRTNMITGGIHDFPDALHYQGWFVHQSTFFNLNALFEYYKERDIFQLSIF</sequence>
<accession>A0A1I7WQU0</accession>
<proteinExistence type="predicted"/>
<evidence type="ECO:0000313" key="3">
    <source>
        <dbReference type="WBParaSite" id="Hba_07514"/>
    </source>
</evidence>